<evidence type="ECO:0000313" key="1">
    <source>
        <dbReference type="EMBL" id="QNK42650.1"/>
    </source>
</evidence>
<dbReference type="KEGG" id="cfem:HCR03_15095"/>
<sequence>MPDCGGLLENGKCRWLNVQKCSGVKCSYYQRQNSLEKAQERLRSLDEATQERIAQKYYGGTRPWADNEAKTWR</sequence>
<accession>A0A7G8TGA9</accession>
<proteinExistence type="predicted"/>
<dbReference type="Proteomes" id="UP000515909">
    <property type="component" value="Chromosome"/>
</dbReference>
<evidence type="ECO:0000313" key="2">
    <source>
        <dbReference type="Proteomes" id="UP000515909"/>
    </source>
</evidence>
<dbReference type="EMBL" id="CP060286">
    <property type="protein sequence ID" value="QNK42650.1"/>
    <property type="molecule type" value="Genomic_DNA"/>
</dbReference>
<name>A0A7G8TGA9_9FIRM</name>
<dbReference type="AlphaFoldDB" id="A0A7G8TGA9"/>
<reference evidence="1 2" key="1">
    <citation type="submission" date="2020-08" db="EMBL/GenBank/DDBJ databases">
        <title>The isolate Caproiciproducens sp. 7D4C2 produces n-caproate at mildly acidic conditions from hexoses: genome and rBOX comparison with related strains and chain-elongating bacteria.</title>
        <authorList>
            <person name="Esquivel-Elizondo S."/>
            <person name="Bagci C."/>
            <person name="Temovska M."/>
            <person name="Jeon B.S."/>
            <person name="Bessarab I."/>
            <person name="Williams R.B.H."/>
            <person name="Huson D.H."/>
            <person name="Angenent L.T."/>
        </authorList>
    </citation>
    <scope>NUCLEOTIDE SEQUENCE [LARGE SCALE GENOMIC DNA]</scope>
    <source>
        <strain evidence="1 2">7D4C2</strain>
    </source>
</reference>
<organism evidence="1 2">
    <name type="scientific">Caproicibacter fermentans</name>
    <dbReference type="NCBI Taxonomy" id="2576756"/>
    <lineage>
        <taxon>Bacteria</taxon>
        <taxon>Bacillati</taxon>
        <taxon>Bacillota</taxon>
        <taxon>Clostridia</taxon>
        <taxon>Eubacteriales</taxon>
        <taxon>Acutalibacteraceae</taxon>
        <taxon>Caproicibacter</taxon>
    </lineage>
</organism>
<protein>
    <submittedName>
        <fullName evidence="1">Uncharacterized protein</fullName>
    </submittedName>
</protein>
<gene>
    <name evidence="1" type="ORF">HCR03_15095</name>
</gene>